<comment type="caution">
    <text evidence="2">The sequence shown here is derived from an EMBL/GenBank/DDBJ whole genome shotgun (WGS) entry which is preliminary data.</text>
</comment>
<proteinExistence type="predicted"/>
<evidence type="ECO:0000256" key="1">
    <source>
        <dbReference type="SAM" id="MobiDB-lite"/>
    </source>
</evidence>
<sequence length="143" mass="15496">MPSDRPSNVGSRDEIVATRKARYVAFASSVRAVRLSFQASEGPDLEQSEPQNLAPPSASIETGQMSPARRRRHSAVVSEQPEAAGLQLDFSGRQRLVSSRQQGASPPQCWLQVEVSSLCFLLNVLVKGRHPSGGGYFGQTTML</sequence>
<dbReference type="Proteomes" id="UP001174936">
    <property type="component" value="Unassembled WGS sequence"/>
</dbReference>
<reference evidence="2" key="1">
    <citation type="submission" date="2023-06" db="EMBL/GenBank/DDBJ databases">
        <title>Genome-scale phylogeny and comparative genomics of the fungal order Sordariales.</title>
        <authorList>
            <consortium name="Lawrence Berkeley National Laboratory"/>
            <person name="Hensen N."/>
            <person name="Bonometti L."/>
            <person name="Westerberg I."/>
            <person name="Brannstrom I.O."/>
            <person name="Guillou S."/>
            <person name="Cros-Aarteil S."/>
            <person name="Calhoun S."/>
            <person name="Haridas S."/>
            <person name="Kuo A."/>
            <person name="Mondo S."/>
            <person name="Pangilinan J."/>
            <person name="Riley R."/>
            <person name="Labutti K."/>
            <person name="Andreopoulos B."/>
            <person name="Lipzen A."/>
            <person name="Chen C."/>
            <person name="Yanf M."/>
            <person name="Daum C."/>
            <person name="Ng V."/>
            <person name="Clum A."/>
            <person name="Steindorff A."/>
            <person name="Ohm R."/>
            <person name="Martin F."/>
            <person name="Silar P."/>
            <person name="Natvig D."/>
            <person name="Lalanne C."/>
            <person name="Gautier V."/>
            <person name="Ament-Velasquez S.L."/>
            <person name="Kruys A."/>
            <person name="Hutchinson M.I."/>
            <person name="Powell A.J."/>
            <person name="Barry K."/>
            <person name="Miller A.N."/>
            <person name="Grigoriev I.V."/>
            <person name="Debuchy R."/>
            <person name="Gladieux P."/>
            <person name="Thoren M.H."/>
            <person name="Johannesson H."/>
        </authorList>
    </citation>
    <scope>NUCLEOTIDE SEQUENCE</scope>
    <source>
        <strain evidence="2">SMH2532-1</strain>
    </source>
</reference>
<organism evidence="2 3">
    <name type="scientific">Cercophora newfieldiana</name>
    <dbReference type="NCBI Taxonomy" id="92897"/>
    <lineage>
        <taxon>Eukaryota</taxon>
        <taxon>Fungi</taxon>
        <taxon>Dikarya</taxon>
        <taxon>Ascomycota</taxon>
        <taxon>Pezizomycotina</taxon>
        <taxon>Sordariomycetes</taxon>
        <taxon>Sordariomycetidae</taxon>
        <taxon>Sordariales</taxon>
        <taxon>Lasiosphaeriaceae</taxon>
        <taxon>Cercophora</taxon>
    </lineage>
</organism>
<dbReference type="AlphaFoldDB" id="A0AA39YLZ1"/>
<dbReference type="EMBL" id="JAULSV010000001">
    <property type="protein sequence ID" value="KAK0655037.1"/>
    <property type="molecule type" value="Genomic_DNA"/>
</dbReference>
<feature type="region of interest" description="Disordered" evidence="1">
    <location>
        <begin position="40"/>
        <end position="83"/>
    </location>
</feature>
<name>A0AA39YLZ1_9PEZI</name>
<keyword evidence="3" id="KW-1185">Reference proteome</keyword>
<accession>A0AA39YLZ1</accession>
<evidence type="ECO:0000313" key="3">
    <source>
        <dbReference type="Proteomes" id="UP001174936"/>
    </source>
</evidence>
<protein>
    <submittedName>
        <fullName evidence="2">Uncharacterized protein</fullName>
    </submittedName>
</protein>
<evidence type="ECO:0000313" key="2">
    <source>
        <dbReference type="EMBL" id="KAK0655037.1"/>
    </source>
</evidence>
<gene>
    <name evidence="2" type="ORF">B0T16DRAFT_396077</name>
</gene>